<dbReference type="OrthoDB" id="2084025at2"/>
<sequence length="71" mass="7816">MKIGDIVTRRFAGEEAQFCIIGFYTDQSSGERVAIVAMLDPHSVREVAVQELAPVAFKDLIALTANSSYMH</sequence>
<gene>
    <name evidence="1" type="ORF">SAMN05660649_00058</name>
</gene>
<reference evidence="2" key="1">
    <citation type="submission" date="2016-10" db="EMBL/GenBank/DDBJ databases">
        <authorList>
            <person name="Varghese N."/>
            <person name="Submissions S."/>
        </authorList>
    </citation>
    <scope>NUCLEOTIDE SEQUENCE [LARGE SCALE GENOMIC DNA]</scope>
    <source>
        <strain evidence="2">DSM 17038</strain>
    </source>
</reference>
<organism evidence="1 2">
    <name type="scientific">Desulfotruncus arcticus DSM 17038</name>
    <dbReference type="NCBI Taxonomy" id="1121424"/>
    <lineage>
        <taxon>Bacteria</taxon>
        <taxon>Bacillati</taxon>
        <taxon>Bacillota</taxon>
        <taxon>Clostridia</taxon>
        <taxon>Eubacteriales</taxon>
        <taxon>Desulfallaceae</taxon>
        <taxon>Desulfotruncus</taxon>
    </lineage>
</organism>
<accession>A0A1I2MNG9</accession>
<dbReference type="AlphaFoldDB" id="A0A1I2MNG9"/>
<dbReference type="RefSeq" id="WP_027363472.1">
    <property type="nucleotide sequence ID" value="NZ_FOOX01000001.1"/>
</dbReference>
<dbReference type="Proteomes" id="UP000199337">
    <property type="component" value="Unassembled WGS sequence"/>
</dbReference>
<dbReference type="STRING" id="341036.SAMN05660649_00058"/>
<evidence type="ECO:0000313" key="2">
    <source>
        <dbReference type="Proteomes" id="UP000199337"/>
    </source>
</evidence>
<evidence type="ECO:0008006" key="3">
    <source>
        <dbReference type="Google" id="ProtNLM"/>
    </source>
</evidence>
<proteinExistence type="predicted"/>
<evidence type="ECO:0000313" key="1">
    <source>
        <dbReference type="EMBL" id="SFF93115.1"/>
    </source>
</evidence>
<name>A0A1I2MNG9_9FIRM</name>
<keyword evidence="2" id="KW-1185">Reference proteome</keyword>
<protein>
    <recommendedName>
        <fullName evidence="3">YabG peptidase U57</fullName>
    </recommendedName>
</protein>
<dbReference type="EMBL" id="FOOX01000001">
    <property type="protein sequence ID" value="SFF93115.1"/>
    <property type="molecule type" value="Genomic_DNA"/>
</dbReference>